<keyword evidence="1" id="KW-0812">Transmembrane</keyword>
<evidence type="ECO:0000313" key="2">
    <source>
        <dbReference type="EMBL" id="QBD76265.1"/>
    </source>
</evidence>
<name>A0A4P6JM17_KTERU</name>
<proteinExistence type="predicted"/>
<dbReference type="InterPro" id="IPR036390">
    <property type="entry name" value="WH_DNA-bd_sf"/>
</dbReference>
<dbReference type="Proteomes" id="UP000290365">
    <property type="component" value="Chromosome"/>
</dbReference>
<gene>
    <name evidence="2" type="ORF">EPA93_09685</name>
</gene>
<evidence type="ECO:0000256" key="1">
    <source>
        <dbReference type="SAM" id="Phobius"/>
    </source>
</evidence>
<feature type="transmembrane region" description="Helical" evidence="1">
    <location>
        <begin position="184"/>
        <end position="203"/>
    </location>
</feature>
<feature type="transmembrane region" description="Helical" evidence="1">
    <location>
        <begin position="223"/>
        <end position="245"/>
    </location>
</feature>
<dbReference type="EMBL" id="CP035758">
    <property type="protein sequence ID" value="QBD76265.1"/>
    <property type="molecule type" value="Genomic_DNA"/>
</dbReference>
<sequence length="494" mass="55510">MHRYVTSSRDDNLARLILFCLQGDVQPVQTLCRELAQEYGVRVTPRHLIKALAQLQGYGWVEKDINVHGLMGYQLTERGWQVLYEQRNSLQKSKEQLGLTELVTVYEEKEMHYLRWTHWILRCYPSAWRERYGQEMLALLEQHAITPLTLLDLGLGALDAHLTGGYHRFSISSIFFKNMRTTTITLLTAVALFVFALPNWFIVAQVFGSKGSLSDLVVGDQLHWINLLLILLALLISNGYTIALLVRENIKASGNKLLRPILLCLMVLLSLPFLPGAPSMLLARAFSLPTSGPIDQMASGFLLSTLLASALFIILQVKEQIVARPIKSLLLASLLVIGPFAAGYIPWQAFLYSPNLMHSWNWDIGGYVAHVLPFFVNVAALMLAVQCRKSMQRALQKTQLPAFMFSVLTAVNLIVALVSYGSGLYRLFSLPVLLPEQGFLWPLWASIDDLGKVLMLAIAAVLTFMAFKHSLRMQRASKSSMPGKIEQELVQLQQ</sequence>
<feature type="transmembrane region" description="Helical" evidence="1">
    <location>
        <begin position="329"/>
        <end position="347"/>
    </location>
</feature>
<dbReference type="KEGG" id="kbs:EPA93_09685"/>
<reference evidence="2 3" key="1">
    <citation type="submission" date="2019-01" db="EMBL/GenBank/DDBJ databases">
        <title>Ktedonosporobacter rubrisoli SCAWS-G2.</title>
        <authorList>
            <person name="Huang Y."/>
            <person name="Yan B."/>
        </authorList>
    </citation>
    <scope>NUCLEOTIDE SEQUENCE [LARGE SCALE GENOMIC DNA]</scope>
    <source>
        <strain evidence="2 3">SCAWS-G2</strain>
    </source>
</reference>
<evidence type="ECO:0000313" key="3">
    <source>
        <dbReference type="Proteomes" id="UP000290365"/>
    </source>
</evidence>
<keyword evidence="1" id="KW-1133">Transmembrane helix</keyword>
<accession>A0A4P6JM17</accession>
<feature type="transmembrane region" description="Helical" evidence="1">
    <location>
        <begin position="367"/>
        <end position="388"/>
    </location>
</feature>
<dbReference type="AlphaFoldDB" id="A0A4P6JM17"/>
<organism evidence="2 3">
    <name type="scientific">Ktedonosporobacter rubrisoli</name>
    <dbReference type="NCBI Taxonomy" id="2509675"/>
    <lineage>
        <taxon>Bacteria</taxon>
        <taxon>Bacillati</taxon>
        <taxon>Chloroflexota</taxon>
        <taxon>Ktedonobacteria</taxon>
        <taxon>Ktedonobacterales</taxon>
        <taxon>Ktedonosporobacteraceae</taxon>
        <taxon>Ktedonosporobacter</taxon>
    </lineage>
</organism>
<dbReference type="RefSeq" id="WP_129886885.1">
    <property type="nucleotide sequence ID" value="NZ_CP035758.1"/>
</dbReference>
<feature type="transmembrane region" description="Helical" evidence="1">
    <location>
        <begin position="441"/>
        <end position="467"/>
    </location>
</feature>
<keyword evidence="1" id="KW-0472">Membrane</keyword>
<dbReference type="SUPFAM" id="SSF46785">
    <property type="entry name" value="Winged helix' DNA-binding domain"/>
    <property type="match status" value="1"/>
</dbReference>
<feature type="transmembrane region" description="Helical" evidence="1">
    <location>
        <begin position="257"/>
        <end position="277"/>
    </location>
</feature>
<keyword evidence="3" id="KW-1185">Reference proteome</keyword>
<feature type="transmembrane region" description="Helical" evidence="1">
    <location>
        <begin position="297"/>
        <end position="317"/>
    </location>
</feature>
<protein>
    <submittedName>
        <fullName evidence="2">Uncharacterized protein</fullName>
    </submittedName>
</protein>
<feature type="transmembrane region" description="Helical" evidence="1">
    <location>
        <begin position="400"/>
        <end position="421"/>
    </location>
</feature>